<organism evidence="1 2">
    <name type="scientific">Methylomirabilis oxygeniifera</name>
    <dbReference type="NCBI Taxonomy" id="671143"/>
    <lineage>
        <taxon>Bacteria</taxon>
        <taxon>Candidatus Methylomirabilota</taxon>
        <taxon>Candidatus Methylomirabilia</taxon>
        <taxon>Candidatus Methylomirabilales</taxon>
        <taxon>Candidatus Methylomirabilaceae</taxon>
        <taxon>Candidatus Methylomirabilis</taxon>
    </lineage>
</organism>
<protein>
    <submittedName>
        <fullName evidence="1">Uncharacterized protein</fullName>
    </submittedName>
</protein>
<sequence>MVLWTQKEVGQIPGNILSTMLGKPRRAKEIVTVQSVLDDFEIIATKIEKAYATMQPTVAIC</sequence>
<evidence type="ECO:0000313" key="1">
    <source>
        <dbReference type="EMBL" id="CBE68146.1"/>
    </source>
</evidence>
<name>D5MN44_METO1</name>
<dbReference type="AlphaFoldDB" id="D5MN44"/>
<dbReference type="Proteomes" id="UP000006898">
    <property type="component" value="Chromosome"/>
</dbReference>
<evidence type="ECO:0000313" key="2">
    <source>
        <dbReference type="Proteomes" id="UP000006898"/>
    </source>
</evidence>
<gene>
    <name evidence="1" type="ORF">DAMO_1086</name>
</gene>
<reference evidence="1 2" key="1">
    <citation type="journal article" date="2010" name="Nature">
        <title>Nitrite-driven anaerobic methane oxidation by oxygenic bacteria.</title>
        <authorList>
            <person name="Ettwig K.F."/>
            <person name="Butler M.K."/>
            <person name="Le Paslier D."/>
            <person name="Pelletier E."/>
            <person name="Mangenot S."/>
            <person name="Kuypers M.M.M."/>
            <person name="Schreiber F."/>
            <person name="Dutilh B.E."/>
            <person name="Zedelius J."/>
            <person name="de Beer D."/>
            <person name="Gloerich J."/>
            <person name="Wessels H.J.C.T."/>
            <person name="van Allen T."/>
            <person name="Luesken F."/>
            <person name="Wu M."/>
            <person name="van de Pas-Schoonen K.T."/>
            <person name="Op den Camp H.J.M."/>
            <person name="Janssen-Megens E.M."/>
            <person name="Francoijs K-J."/>
            <person name="Stunnenberg H."/>
            <person name="Weissenbach J."/>
            <person name="Jetten M.S.M."/>
            <person name="Strous M."/>
        </authorList>
    </citation>
    <scope>NUCLEOTIDE SEQUENCE [LARGE SCALE GENOMIC DNA]</scope>
</reference>
<dbReference type="EMBL" id="FP565575">
    <property type="protein sequence ID" value="CBE68146.1"/>
    <property type="molecule type" value="Genomic_DNA"/>
</dbReference>
<dbReference type="KEGG" id="mox:DAMO_1086"/>
<accession>D5MN44</accession>
<proteinExistence type="predicted"/>
<dbReference type="HOGENOM" id="CLU_2913840_0_0_0"/>